<evidence type="ECO:0000313" key="2">
    <source>
        <dbReference type="EMBL" id="SEM28835.1"/>
    </source>
</evidence>
<reference evidence="3" key="1">
    <citation type="submission" date="2016-10" db="EMBL/GenBank/DDBJ databases">
        <authorList>
            <person name="Varghese N."/>
            <person name="Submissions S."/>
        </authorList>
    </citation>
    <scope>NUCLEOTIDE SEQUENCE [LARGE SCALE GENOMIC DNA]</scope>
    <source>
        <strain evidence="3">DSM 44675</strain>
    </source>
</reference>
<dbReference type="Pfam" id="PF09203">
    <property type="entry name" value="MspA"/>
    <property type="match status" value="1"/>
</dbReference>
<protein>
    <submittedName>
        <fullName evidence="2">MspA protein</fullName>
    </submittedName>
</protein>
<evidence type="ECO:0000256" key="1">
    <source>
        <dbReference type="SAM" id="SignalP"/>
    </source>
</evidence>
<name>A0A1H7X5E1_9NOCA</name>
<evidence type="ECO:0000313" key="3">
    <source>
        <dbReference type="Proteomes" id="UP000198677"/>
    </source>
</evidence>
<sequence length="228" mass="22642">MNVSSTGLRRGLKTAALGSAAAITLGFFSAGAANADTLVPLPGGTITKTLTDGTVVTVTMTGESANISGSMGATPLHRNVWVSGSAKVEISGGSGAEGGDIEPGYIVACQLTLGGETGHNAGGGTTWANEDGDAKMTADSAGNISIGPGEAASFSVLDLEEADDFGGESHSGEHSFEGATGSVTWADSTMGVEGCAGYAQARSYVNVTVDTENVKGTVTLWGQPFSIG</sequence>
<dbReference type="EMBL" id="FOAW01000030">
    <property type="protein sequence ID" value="SEM28835.1"/>
    <property type="molecule type" value="Genomic_DNA"/>
</dbReference>
<feature type="chain" id="PRO_5011691732" evidence="1">
    <location>
        <begin position="36"/>
        <end position="228"/>
    </location>
</feature>
<dbReference type="InterPro" id="IPR015286">
    <property type="entry name" value="Porin_fam_mycobact-type"/>
</dbReference>
<organism evidence="2 3">
    <name type="scientific">Rhodococcus maanshanensis</name>
    <dbReference type="NCBI Taxonomy" id="183556"/>
    <lineage>
        <taxon>Bacteria</taxon>
        <taxon>Bacillati</taxon>
        <taxon>Actinomycetota</taxon>
        <taxon>Actinomycetes</taxon>
        <taxon>Mycobacteriales</taxon>
        <taxon>Nocardiaceae</taxon>
        <taxon>Rhodococcus</taxon>
    </lineage>
</organism>
<dbReference type="OrthoDB" id="4540215at2"/>
<proteinExistence type="predicted"/>
<gene>
    <name evidence="2" type="ORF">SAMN05444583_13063</name>
</gene>
<dbReference type="Proteomes" id="UP000198677">
    <property type="component" value="Unassembled WGS sequence"/>
</dbReference>
<keyword evidence="1" id="KW-0732">Signal</keyword>
<dbReference type="Gene3D" id="2.10.300.10">
    <property type="entry name" value="Porin MspA ribbon domain"/>
    <property type="match status" value="1"/>
</dbReference>
<feature type="signal peptide" evidence="1">
    <location>
        <begin position="1"/>
        <end position="35"/>
    </location>
</feature>
<dbReference type="AlphaFoldDB" id="A0A1H7X5E1"/>
<accession>A0A1H7X5E1</accession>
<dbReference type="Gene3D" id="2.60.40.1650">
    <property type="entry name" value="Porin MspA (Ig-like beta-sandwich domain)"/>
    <property type="match status" value="1"/>
</dbReference>
<dbReference type="RefSeq" id="WP_072751529.1">
    <property type="nucleotide sequence ID" value="NZ_FOAW01000030.1"/>
</dbReference>
<keyword evidence="3" id="KW-1185">Reference proteome</keyword>